<proteinExistence type="predicted"/>
<dbReference type="SUPFAM" id="SSF54285">
    <property type="entry name" value="MoaD/ThiS"/>
    <property type="match status" value="1"/>
</dbReference>
<reference evidence="1 2" key="1">
    <citation type="journal article" date="2014" name="Genome Announc.">
        <title>Genome Sequence of Afipia felis Strain 76713, Isolated in Hospital Water Using an Amoeba Co-Culture Procedure.</title>
        <authorList>
            <person name="Benamar S."/>
            <person name="La Scola B."/>
            <person name="Croce O."/>
        </authorList>
    </citation>
    <scope>NUCLEOTIDE SEQUENCE [LARGE SCALE GENOMIC DNA]</scope>
    <source>
        <strain evidence="1 2">76713</strain>
    </source>
</reference>
<accession>A0A090MTP4</accession>
<dbReference type="Gene3D" id="3.10.20.30">
    <property type="match status" value="1"/>
</dbReference>
<evidence type="ECO:0000313" key="2">
    <source>
        <dbReference type="Proteomes" id="UP000035762"/>
    </source>
</evidence>
<dbReference type="NCBIfam" id="TIGR01683">
    <property type="entry name" value="thiS"/>
    <property type="match status" value="1"/>
</dbReference>
<dbReference type="CDD" id="cd00565">
    <property type="entry name" value="Ubl_ThiS"/>
    <property type="match status" value="1"/>
</dbReference>
<dbReference type="STRING" id="1035.BN961_02390"/>
<dbReference type="PANTHER" id="PTHR34472:SF1">
    <property type="entry name" value="SULFUR CARRIER PROTEIN THIS"/>
    <property type="match status" value="1"/>
</dbReference>
<sequence length="65" mass="7296">MFVTVNGERREIKATRVADLLSELEYEGTHVAVALNYDVVPRARWGETPLNDNDLVEILTPRQGG</sequence>
<dbReference type="Proteomes" id="UP000035762">
    <property type="component" value="Unassembled WGS sequence"/>
</dbReference>
<organism evidence="1 2">
    <name type="scientific">Afipia felis</name>
    <name type="common">Cat scratch disease bacillus</name>
    <dbReference type="NCBI Taxonomy" id="1035"/>
    <lineage>
        <taxon>Bacteria</taxon>
        <taxon>Pseudomonadati</taxon>
        <taxon>Pseudomonadota</taxon>
        <taxon>Alphaproteobacteria</taxon>
        <taxon>Hyphomicrobiales</taxon>
        <taxon>Nitrobacteraceae</taxon>
        <taxon>Afipia</taxon>
    </lineage>
</organism>
<dbReference type="PANTHER" id="PTHR34472">
    <property type="entry name" value="SULFUR CARRIER PROTEIN THIS"/>
    <property type="match status" value="1"/>
</dbReference>
<dbReference type="InterPro" id="IPR016155">
    <property type="entry name" value="Mopterin_synth/thiamin_S_b"/>
</dbReference>
<gene>
    <name evidence="1" type="ORF">BN961_02390</name>
</gene>
<keyword evidence="2" id="KW-1185">Reference proteome</keyword>
<dbReference type="Pfam" id="PF02597">
    <property type="entry name" value="ThiS"/>
    <property type="match status" value="1"/>
</dbReference>
<dbReference type="InterPro" id="IPR010035">
    <property type="entry name" value="Thi_S"/>
</dbReference>
<name>A0A090MTP4_AFIFE</name>
<dbReference type="InterPro" id="IPR012675">
    <property type="entry name" value="Beta-grasp_dom_sf"/>
</dbReference>
<evidence type="ECO:0000313" key="1">
    <source>
        <dbReference type="EMBL" id="CEG08969.1"/>
    </source>
</evidence>
<protein>
    <submittedName>
        <fullName evidence="1">Sulfur carrier protein ThiS</fullName>
    </submittedName>
</protein>
<dbReference type="EMBL" id="CCAZ020000001">
    <property type="protein sequence ID" value="CEG08969.1"/>
    <property type="molecule type" value="Genomic_DNA"/>
</dbReference>
<dbReference type="AlphaFoldDB" id="A0A090MTP4"/>
<dbReference type="RefSeq" id="WP_009340310.1">
    <property type="nucleotide sequence ID" value="NZ_CCAZ020000001.1"/>
</dbReference>
<dbReference type="OrthoDB" id="197113at2"/>
<dbReference type="InterPro" id="IPR003749">
    <property type="entry name" value="ThiS/MoaD-like"/>
</dbReference>
<comment type="caution">
    <text evidence="1">The sequence shown here is derived from an EMBL/GenBank/DDBJ whole genome shotgun (WGS) entry which is preliminary data.</text>
</comment>